<dbReference type="PROSITE" id="PS51194">
    <property type="entry name" value="HELICASE_CTER"/>
    <property type="match status" value="1"/>
</dbReference>
<evidence type="ECO:0000256" key="9">
    <source>
        <dbReference type="ARBA" id="ARBA00023125"/>
    </source>
</evidence>
<feature type="compositionally biased region" description="Acidic residues" evidence="11">
    <location>
        <begin position="85"/>
        <end position="104"/>
    </location>
</feature>
<dbReference type="InterPro" id="IPR014001">
    <property type="entry name" value="Helicase_ATP-bd"/>
</dbReference>
<evidence type="ECO:0000259" key="13">
    <source>
        <dbReference type="PROSITE" id="PS51194"/>
    </source>
</evidence>
<keyword evidence="15" id="KW-1185">Reference proteome</keyword>
<evidence type="ECO:0000256" key="3">
    <source>
        <dbReference type="ARBA" id="ARBA00012551"/>
    </source>
</evidence>
<dbReference type="Gene3D" id="3.40.50.10810">
    <property type="entry name" value="Tandem AAA-ATPase domain"/>
    <property type="match status" value="1"/>
</dbReference>
<dbReference type="FunFam" id="3.40.50.10810:FF:000014">
    <property type="entry name" value="SWI/SNF-related matrix-associated actin-dependent regulator of chromatin subfamily A containing DEAD/H box 1"/>
    <property type="match status" value="1"/>
</dbReference>
<gene>
    <name evidence="14" type="ORF">PGT21_025590</name>
</gene>
<keyword evidence="9" id="KW-0238">DNA-binding</keyword>
<feature type="compositionally biased region" description="Basic and acidic residues" evidence="11">
    <location>
        <begin position="893"/>
        <end position="902"/>
    </location>
</feature>
<dbReference type="InterPro" id="IPR027417">
    <property type="entry name" value="P-loop_NTPase"/>
</dbReference>
<feature type="domain" description="Helicase C-terminal" evidence="13">
    <location>
        <begin position="894"/>
        <end position="1053"/>
    </location>
</feature>
<feature type="domain" description="Helicase ATP-binding" evidence="12">
    <location>
        <begin position="489"/>
        <end position="656"/>
    </location>
</feature>
<sequence length="1122" mass="125261">MSSSKLTSSKLKPSIYFNKPASASNGTVIVPATYLPESYRQEIRSNKTVEKTNNGTTKKPAIDISPTSSLSPSAHPPNNKKTIQESEDSDAEGSIEVLDQDELSALEPINTHHQKPNSNSSSSSAQPRQQKSKAILVPSSSSPPPPLPSRSSSSSPSSSQGSSLVNDPLAFTVSPQVYLKSQALSKDKGKKKTRRIAPDSSEEEEQEQPQPTTSKDRRTRRRIDSDDSDEPVTILAPSKGNKKLANKRPRLASSSTSGSDSDPDCSIAIISAPQTRPTTKKLRRRIASDEEQEADENLDAEQDEWKRGSDEDDDDENHHQRVSEDDAIRFFNSCDVVDLPAVTACTLEQAKMIVGCRPFKDAEDMKSKLRKKKGVNAGILKNYQDMMKGYFEVDRVLSKCEKHGQDLSSIMNIWARGVQLASETTGGEGSKKEEEEGATDLVNHLTDAQGLTTEEERKAFADYIYTQPPTVPKKITLKSYQMLGINWMNLLYSKGLSCILADEMGLGKTAQVVCFLSQLKLAGQPGPHLVVVPSSTLENWKREFGNFSSNLVVREYYGSQMERMELRYELKAMPGLDVVITTYNIATGTVEDRKFLDRMRFDACVYDEGHQLKNSQSKRYKDLMRMHVRWRLLLTGTPLQNNLQELVSLLSFILPKIFGGQAQEDLRMIFKVPSEAQVNLLAQTRITRAKKMMSPFVLRRKKTQVLKELPKKIEKVIYCDLEPNQSEAYNQLIKKSKKYLMNSAGVEDDEELEEEEEVESFKKNGLLGATAGKKSPTKKTIANSTTNVLMELRKVSNHPLLFRRQFDGPMLRKIAQGCLNEVEFFDCSVELIIEDLEVMSDFEIDSFCAQYKSLRRFQLSRDEFFNSGKVKTLQLILASNNNLHPDPSSSSSKEIDKSKIVKQDSSTGPPSRFLIFSQFTQMLDILKVVLKLLDVKFLVLTGQTNVTERQSLVDQFTNDPSITVFLLSTRAGGLGLNLMAADTVILFDQDFNPHNDRQAEDRAYRLGQTRDVKVFKLISKGTIEEDILQLASTKIEIDNSISNPTPTVTSETATATPTTTHTTTTTATRTTDKDTATGVETNERSLPSADPVNHPPPLSENLVKKSLINRFRNRVLSSNVDP</sequence>
<dbReference type="SMART" id="SM00490">
    <property type="entry name" value="HELICc"/>
    <property type="match status" value="1"/>
</dbReference>
<feature type="region of interest" description="Disordered" evidence="11">
    <location>
        <begin position="1"/>
        <end position="322"/>
    </location>
</feature>
<feature type="compositionally biased region" description="Low complexity" evidence="11">
    <location>
        <begin position="116"/>
        <end position="140"/>
    </location>
</feature>
<evidence type="ECO:0000256" key="4">
    <source>
        <dbReference type="ARBA" id="ARBA00022741"/>
    </source>
</evidence>
<comment type="caution">
    <text evidence="14">The sequence shown here is derived from an EMBL/GenBank/DDBJ whole genome shotgun (WGS) entry which is preliminary data.</text>
</comment>
<dbReference type="OrthoDB" id="5857104at2759"/>
<dbReference type="GO" id="GO:0005694">
    <property type="term" value="C:chromosome"/>
    <property type="evidence" value="ECO:0007669"/>
    <property type="project" value="UniProtKB-ARBA"/>
</dbReference>
<dbReference type="InterPro" id="IPR049730">
    <property type="entry name" value="SNF2/RAD54-like_C"/>
</dbReference>
<dbReference type="Pfam" id="PF00271">
    <property type="entry name" value="Helicase_C"/>
    <property type="match status" value="1"/>
</dbReference>
<feature type="region of interest" description="Disordered" evidence="11">
    <location>
        <begin position="883"/>
        <end position="909"/>
    </location>
</feature>
<dbReference type="PANTHER" id="PTHR10799">
    <property type="entry name" value="SNF2/RAD54 HELICASE FAMILY"/>
    <property type="match status" value="1"/>
</dbReference>
<dbReference type="PROSITE" id="PS51192">
    <property type="entry name" value="HELICASE_ATP_BIND_1"/>
    <property type="match status" value="1"/>
</dbReference>
<dbReference type="GO" id="GO:0140658">
    <property type="term" value="F:ATP-dependent chromatin remodeler activity"/>
    <property type="evidence" value="ECO:0007669"/>
    <property type="project" value="UniProtKB-ARBA"/>
</dbReference>
<dbReference type="AlphaFoldDB" id="A0A5B0NLH6"/>
<evidence type="ECO:0000256" key="6">
    <source>
        <dbReference type="ARBA" id="ARBA00022806"/>
    </source>
</evidence>
<dbReference type="Pfam" id="PF00176">
    <property type="entry name" value="SNF2-rel_dom"/>
    <property type="match status" value="1"/>
</dbReference>
<comment type="similarity">
    <text evidence="2">Belongs to the SNF2/RAD54 helicase family.</text>
</comment>
<feature type="compositionally biased region" description="Low complexity" evidence="11">
    <location>
        <begin position="149"/>
        <end position="163"/>
    </location>
</feature>
<dbReference type="SUPFAM" id="SSF52540">
    <property type="entry name" value="P-loop containing nucleoside triphosphate hydrolases"/>
    <property type="match status" value="2"/>
</dbReference>
<keyword evidence="6" id="KW-0347">Helicase</keyword>
<dbReference type="Proteomes" id="UP000324748">
    <property type="component" value="Unassembled WGS sequence"/>
</dbReference>
<keyword evidence="5" id="KW-0378">Hydrolase</keyword>
<protein>
    <recommendedName>
        <fullName evidence="3">DNA helicase</fullName>
        <ecNumber evidence="3">3.6.4.12</ecNumber>
    </recommendedName>
</protein>
<evidence type="ECO:0000256" key="10">
    <source>
        <dbReference type="ARBA" id="ARBA00023242"/>
    </source>
</evidence>
<keyword evidence="8" id="KW-0156">Chromatin regulator</keyword>
<dbReference type="GO" id="GO:0003678">
    <property type="term" value="F:DNA helicase activity"/>
    <property type="evidence" value="ECO:0007669"/>
    <property type="project" value="UniProtKB-EC"/>
</dbReference>
<keyword evidence="10" id="KW-0539">Nucleus</keyword>
<dbReference type="CDD" id="cd18793">
    <property type="entry name" value="SF2_C_SNF"/>
    <property type="match status" value="1"/>
</dbReference>
<evidence type="ECO:0000313" key="15">
    <source>
        <dbReference type="Proteomes" id="UP000324748"/>
    </source>
</evidence>
<dbReference type="CDD" id="cd17998">
    <property type="entry name" value="DEXHc_SMARCAD1"/>
    <property type="match status" value="1"/>
</dbReference>
<dbReference type="InterPro" id="IPR038718">
    <property type="entry name" value="SNF2-like_sf"/>
</dbReference>
<feature type="compositionally biased region" description="Basic residues" evidence="11">
    <location>
        <begin position="240"/>
        <end position="250"/>
    </location>
</feature>
<keyword evidence="7" id="KW-0067">ATP-binding</keyword>
<dbReference type="EC" id="3.6.4.12" evidence="3"/>
<keyword evidence="4" id="KW-0547">Nucleotide-binding</keyword>
<dbReference type="EMBL" id="VSWC01000093">
    <property type="protein sequence ID" value="KAA1089633.1"/>
    <property type="molecule type" value="Genomic_DNA"/>
</dbReference>
<evidence type="ECO:0000256" key="11">
    <source>
        <dbReference type="SAM" id="MobiDB-lite"/>
    </source>
</evidence>
<dbReference type="GO" id="GO:0005524">
    <property type="term" value="F:ATP binding"/>
    <property type="evidence" value="ECO:0007669"/>
    <property type="project" value="UniProtKB-KW"/>
</dbReference>
<dbReference type="InterPro" id="IPR000330">
    <property type="entry name" value="SNF2_N"/>
</dbReference>
<proteinExistence type="inferred from homology"/>
<evidence type="ECO:0000256" key="7">
    <source>
        <dbReference type="ARBA" id="ARBA00022840"/>
    </source>
</evidence>
<accession>A0A5B0NLH6</accession>
<evidence type="ECO:0000313" key="14">
    <source>
        <dbReference type="EMBL" id="KAA1089633.1"/>
    </source>
</evidence>
<evidence type="ECO:0000256" key="8">
    <source>
        <dbReference type="ARBA" id="ARBA00022853"/>
    </source>
</evidence>
<name>A0A5B0NLH6_PUCGR</name>
<evidence type="ECO:0000256" key="5">
    <source>
        <dbReference type="ARBA" id="ARBA00022801"/>
    </source>
</evidence>
<reference evidence="14 15" key="1">
    <citation type="submission" date="2019-05" db="EMBL/GenBank/DDBJ databases">
        <title>Emergence of the Ug99 lineage of the wheat stem rust pathogen through somatic hybridization.</title>
        <authorList>
            <person name="Li F."/>
            <person name="Upadhyaya N.M."/>
            <person name="Sperschneider J."/>
            <person name="Matny O."/>
            <person name="Nguyen-Phuc H."/>
            <person name="Mago R."/>
            <person name="Raley C."/>
            <person name="Miller M.E."/>
            <person name="Silverstein K.A.T."/>
            <person name="Henningsen E."/>
            <person name="Hirsch C.D."/>
            <person name="Visser B."/>
            <person name="Pretorius Z.A."/>
            <person name="Steffenson B.J."/>
            <person name="Schwessinger B."/>
            <person name="Dodds P.N."/>
            <person name="Figueroa M."/>
        </authorList>
    </citation>
    <scope>NUCLEOTIDE SEQUENCE [LARGE SCALE GENOMIC DNA]</scope>
    <source>
        <strain evidence="14">21-0</strain>
    </source>
</reference>
<feature type="compositionally biased region" description="Low complexity" evidence="11">
    <location>
        <begin position="1045"/>
        <end position="1069"/>
    </location>
</feature>
<comment type="subcellular location">
    <subcellularLocation>
        <location evidence="1">Nucleus</location>
    </subcellularLocation>
</comment>
<dbReference type="GO" id="GO:0005634">
    <property type="term" value="C:nucleus"/>
    <property type="evidence" value="ECO:0007669"/>
    <property type="project" value="UniProtKB-SubCell"/>
</dbReference>
<dbReference type="Gene3D" id="3.40.50.300">
    <property type="entry name" value="P-loop containing nucleotide triphosphate hydrolases"/>
    <property type="match status" value="2"/>
</dbReference>
<dbReference type="SMART" id="SM00487">
    <property type="entry name" value="DEXDc"/>
    <property type="match status" value="1"/>
</dbReference>
<dbReference type="InterPro" id="IPR001650">
    <property type="entry name" value="Helicase_C-like"/>
</dbReference>
<feature type="region of interest" description="Disordered" evidence="11">
    <location>
        <begin position="1042"/>
        <end position="1100"/>
    </location>
</feature>
<evidence type="ECO:0000256" key="1">
    <source>
        <dbReference type="ARBA" id="ARBA00004123"/>
    </source>
</evidence>
<feature type="compositionally biased region" description="Acidic residues" evidence="11">
    <location>
        <begin position="289"/>
        <end position="302"/>
    </location>
</feature>
<dbReference type="GO" id="GO:0016787">
    <property type="term" value="F:hydrolase activity"/>
    <property type="evidence" value="ECO:0007669"/>
    <property type="project" value="UniProtKB-KW"/>
</dbReference>
<evidence type="ECO:0000256" key="2">
    <source>
        <dbReference type="ARBA" id="ARBA00007025"/>
    </source>
</evidence>
<feature type="compositionally biased region" description="Low complexity" evidence="11">
    <location>
        <begin position="253"/>
        <end position="266"/>
    </location>
</feature>
<evidence type="ECO:0000259" key="12">
    <source>
        <dbReference type="PROSITE" id="PS51192"/>
    </source>
</evidence>
<feature type="compositionally biased region" description="Basic and acidic residues" evidence="11">
    <location>
        <begin position="39"/>
        <end position="50"/>
    </location>
</feature>
<feature type="compositionally biased region" description="Low complexity" evidence="11">
    <location>
        <begin position="1"/>
        <end position="14"/>
    </location>
</feature>
<dbReference type="GO" id="GO:0003677">
    <property type="term" value="F:DNA binding"/>
    <property type="evidence" value="ECO:0007669"/>
    <property type="project" value="UniProtKB-KW"/>
</dbReference>
<organism evidence="14 15">
    <name type="scientific">Puccinia graminis f. sp. tritici</name>
    <dbReference type="NCBI Taxonomy" id="56615"/>
    <lineage>
        <taxon>Eukaryota</taxon>
        <taxon>Fungi</taxon>
        <taxon>Dikarya</taxon>
        <taxon>Basidiomycota</taxon>
        <taxon>Pucciniomycotina</taxon>
        <taxon>Pucciniomycetes</taxon>
        <taxon>Pucciniales</taxon>
        <taxon>Pucciniaceae</taxon>
        <taxon>Puccinia</taxon>
    </lineage>
</organism>